<proteinExistence type="predicted"/>
<comment type="caution">
    <text evidence="1">The sequence shown here is derived from an EMBL/GenBank/DDBJ whole genome shotgun (WGS) entry which is preliminary data.</text>
</comment>
<accession>A0ACB6ZLC2</accession>
<sequence>MATLSINAIAENASRLGARLQESLSEHTRDLNLPRGASSEFFETTEERLKNIHHQLDSNSDREKLDAMKRLIAMISKGRNVSEFFAQVVKNVASNNLEIRKLVYIYLLRYAEQEPDLALLSINTFQKDLTDPNPLIRAMALRVLSGVKVPMIGSIVVLAIRKCSVDPSPYVRKAAALAVPKCSSLDPSHQPELISIVTKLLRDRSPLSIGSVAVAFDAICPTRLDLLHSHYRRMCRLLVDLDEWGQLMWLNLLLRYARTMLPKPSADGVGNVSSSDGDLELLVSSSESLLHSRNPAVSLAVARAIFYLSSNSRIVCAIPALVRLLDTSSEVERTVLPYLFSISCKFPTALSPHYHKFFIRSHDLRVIKLGKLRILRSILNADNHQALLKEFIHYAGDPDDTLVESSIRAIGYCARVVPECTQQALNAMMTFIQSKHDVIVTNTVLVLKSLVQRHLMNPDEQENSIPITVVSRLAYLIGDIKHPESRSCAIWLVGQYACFETIETGALHGIARWAPDVLRRTCKTFAHEDPGVKLQIINLAAKLLALNPTNTTLQLLGRYALTLGRYDQDYDVRDRTRLIVSLLVGVVPSVFGDEESDKGEDGGVILRREQVKMVLFEHKTAVESSMSEGTGGFSLATSSLVIGRVMALVQDLPEWLEQGTESSLRDTEDDVQPPVLVQATTPRSIASTSHGPTPIILTPTGGHSPAAAGSSPAPWTDLDKFYADVGEASESEDGGGDGTDDSDDDGEASSVSGGDIEGVSGDEETVAESEESIKGTSRDNSYSLV</sequence>
<name>A0ACB6ZLC2_THEGA</name>
<evidence type="ECO:0000313" key="1">
    <source>
        <dbReference type="EMBL" id="KAF9650253.1"/>
    </source>
</evidence>
<dbReference type="EMBL" id="MU117987">
    <property type="protein sequence ID" value="KAF9650253.1"/>
    <property type="molecule type" value="Genomic_DNA"/>
</dbReference>
<gene>
    <name evidence="1" type="ORF">BDM02DRAFT_3165608</name>
</gene>
<protein>
    <submittedName>
        <fullName evidence="1">Uncharacterized protein</fullName>
    </submittedName>
</protein>
<organism evidence="1 2">
    <name type="scientific">Thelephora ganbajun</name>
    <name type="common">Ganba fungus</name>
    <dbReference type="NCBI Taxonomy" id="370292"/>
    <lineage>
        <taxon>Eukaryota</taxon>
        <taxon>Fungi</taxon>
        <taxon>Dikarya</taxon>
        <taxon>Basidiomycota</taxon>
        <taxon>Agaricomycotina</taxon>
        <taxon>Agaricomycetes</taxon>
        <taxon>Thelephorales</taxon>
        <taxon>Thelephoraceae</taxon>
        <taxon>Thelephora</taxon>
    </lineage>
</organism>
<dbReference type="Proteomes" id="UP000886501">
    <property type="component" value="Unassembled WGS sequence"/>
</dbReference>
<evidence type="ECO:0000313" key="2">
    <source>
        <dbReference type="Proteomes" id="UP000886501"/>
    </source>
</evidence>
<reference evidence="1" key="2">
    <citation type="journal article" date="2020" name="Nat. Commun.">
        <title>Large-scale genome sequencing of mycorrhizal fungi provides insights into the early evolution of symbiotic traits.</title>
        <authorList>
            <person name="Miyauchi S."/>
            <person name="Kiss E."/>
            <person name="Kuo A."/>
            <person name="Drula E."/>
            <person name="Kohler A."/>
            <person name="Sanchez-Garcia M."/>
            <person name="Morin E."/>
            <person name="Andreopoulos B."/>
            <person name="Barry K.W."/>
            <person name="Bonito G."/>
            <person name="Buee M."/>
            <person name="Carver A."/>
            <person name="Chen C."/>
            <person name="Cichocki N."/>
            <person name="Clum A."/>
            <person name="Culley D."/>
            <person name="Crous P.W."/>
            <person name="Fauchery L."/>
            <person name="Girlanda M."/>
            <person name="Hayes R.D."/>
            <person name="Keri Z."/>
            <person name="LaButti K."/>
            <person name="Lipzen A."/>
            <person name="Lombard V."/>
            <person name="Magnuson J."/>
            <person name="Maillard F."/>
            <person name="Murat C."/>
            <person name="Nolan M."/>
            <person name="Ohm R.A."/>
            <person name="Pangilinan J."/>
            <person name="Pereira M.F."/>
            <person name="Perotto S."/>
            <person name="Peter M."/>
            <person name="Pfister S."/>
            <person name="Riley R."/>
            <person name="Sitrit Y."/>
            <person name="Stielow J.B."/>
            <person name="Szollosi G."/>
            <person name="Zifcakova L."/>
            <person name="Stursova M."/>
            <person name="Spatafora J.W."/>
            <person name="Tedersoo L."/>
            <person name="Vaario L.M."/>
            <person name="Yamada A."/>
            <person name="Yan M."/>
            <person name="Wang P."/>
            <person name="Xu J."/>
            <person name="Bruns T."/>
            <person name="Baldrian P."/>
            <person name="Vilgalys R."/>
            <person name="Dunand C."/>
            <person name="Henrissat B."/>
            <person name="Grigoriev I.V."/>
            <person name="Hibbett D."/>
            <person name="Nagy L.G."/>
            <person name="Martin F.M."/>
        </authorList>
    </citation>
    <scope>NUCLEOTIDE SEQUENCE</scope>
    <source>
        <strain evidence="1">P2</strain>
    </source>
</reference>
<keyword evidence="2" id="KW-1185">Reference proteome</keyword>
<reference evidence="1" key="1">
    <citation type="submission" date="2019-10" db="EMBL/GenBank/DDBJ databases">
        <authorList>
            <consortium name="DOE Joint Genome Institute"/>
            <person name="Kuo A."/>
            <person name="Miyauchi S."/>
            <person name="Kiss E."/>
            <person name="Drula E."/>
            <person name="Kohler A."/>
            <person name="Sanchez-Garcia M."/>
            <person name="Andreopoulos B."/>
            <person name="Barry K.W."/>
            <person name="Bonito G."/>
            <person name="Buee M."/>
            <person name="Carver A."/>
            <person name="Chen C."/>
            <person name="Cichocki N."/>
            <person name="Clum A."/>
            <person name="Culley D."/>
            <person name="Crous P.W."/>
            <person name="Fauchery L."/>
            <person name="Girlanda M."/>
            <person name="Hayes R."/>
            <person name="Keri Z."/>
            <person name="Labutti K."/>
            <person name="Lipzen A."/>
            <person name="Lombard V."/>
            <person name="Magnuson J."/>
            <person name="Maillard F."/>
            <person name="Morin E."/>
            <person name="Murat C."/>
            <person name="Nolan M."/>
            <person name="Ohm R."/>
            <person name="Pangilinan J."/>
            <person name="Pereira M."/>
            <person name="Perotto S."/>
            <person name="Peter M."/>
            <person name="Riley R."/>
            <person name="Sitrit Y."/>
            <person name="Stielow B."/>
            <person name="Szollosi G."/>
            <person name="Zifcakova L."/>
            <person name="Stursova M."/>
            <person name="Spatafora J.W."/>
            <person name="Tedersoo L."/>
            <person name="Vaario L.-M."/>
            <person name="Yamada A."/>
            <person name="Yan M."/>
            <person name="Wang P."/>
            <person name="Xu J."/>
            <person name="Bruns T."/>
            <person name="Baldrian P."/>
            <person name="Vilgalys R."/>
            <person name="Henrissat B."/>
            <person name="Grigoriev I.V."/>
            <person name="Hibbett D."/>
            <person name="Nagy L.G."/>
            <person name="Martin F.M."/>
        </authorList>
    </citation>
    <scope>NUCLEOTIDE SEQUENCE</scope>
    <source>
        <strain evidence="1">P2</strain>
    </source>
</reference>